<comment type="caution">
    <text evidence="1">The sequence shown here is derived from an EMBL/GenBank/DDBJ whole genome shotgun (WGS) entry which is preliminary data.</text>
</comment>
<evidence type="ECO:0000313" key="1">
    <source>
        <dbReference type="EMBL" id="RPE14310.1"/>
    </source>
</evidence>
<keyword evidence="2" id="KW-1185">Reference proteome</keyword>
<dbReference type="SUPFAM" id="SSF51658">
    <property type="entry name" value="Xylose isomerase-like"/>
    <property type="match status" value="1"/>
</dbReference>
<evidence type="ECO:0000313" key="2">
    <source>
        <dbReference type="Proteomes" id="UP000278351"/>
    </source>
</evidence>
<dbReference type="InterPro" id="IPR036237">
    <property type="entry name" value="Xyl_isomerase-like_sf"/>
</dbReference>
<dbReference type="Proteomes" id="UP000278351">
    <property type="component" value="Unassembled WGS sequence"/>
</dbReference>
<name>A0A3N4QED2_9BACT</name>
<organism evidence="1 2">
    <name type="scientific">Chitinophaga lutea</name>
    <dbReference type="NCBI Taxonomy" id="2488634"/>
    <lineage>
        <taxon>Bacteria</taxon>
        <taxon>Pseudomonadati</taxon>
        <taxon>Bacteroidota</taxon>
        <taxon>Chitinophagia</taxon>
        <taxon>Chitinophagales</taxon>
        <taxon>Chitinophagaceae</taxon>
        <taxon>Chitinophaga</taxon>
    </lineage>
</organism>
<dbReference type="OrthoDB" id="2555274at2"/>
<reference evidence="1 2" key="1">
    <citation type="submission" date="2018-11" db="EMBL/GenBank/DDBJ databases">
        <title>Chitinophaga lutea sp.nov., isolate from arsenic contaminated soil.</title>
        <authorList>
            <person name="Zong Y."/>
        </authorList>
    </citation>
    <scope>NUCLEOTIDE SEQUENCE [LARGE SCALE GENOMIC DNA]</scope>
    <source>
        <strain evidence="1 2">ZY74</strain>
    </source>
</reference>
<dbReference type="AlphaFoldDB" id="A0A3N4QED2"/>
<sequence length="270" mass="31366">MTVQFFCPRWGQEHETYDAFCRKVKDAGYDGIEAPVPDDEREKEAMMNALSRYDLLLVGQYYQSFEKDFQQHIAAYEKHLRNLMEAKPVKIDSQTGKDYYSFDQNKALFDLAEKLSAEYGIPVAHETHRNKALFSAHNTQSILEQVPQLSITADFSHWCTVAESLLEDQADALALACRRAIHVHARVGHEEAPQVNDPRSPEWERQLNAHLRWWDAILEHHRERGASTMTVTPEFGPLPYMPAMPYTREPLASQWDINIHMMHLLKQRCR</sequence>
<gene>
    <name evidence="1" type="ORF">EGT74_02935</name>
</gene>
<protein>
    <submittedName>
        <fullName evidence="1">Sugar phosphate isomerase/epimerase</fullName>
    </submittedName>
</protein>
<dbReference type="GO" id="GO:0016853">
    <property type="term" value="F:isomerase activity"/>
    <property type="evidence" value="ECO:0007669"/>
    <property type="project" value="UniProtKB-KW"/>
</dbReference>
<dbReference type="Gene3D" id="3.20.20.150">
    <property type="entry name" value="Divalent-metal-dependent TIM barrel enzymes"/>
    <property type="match status" value="1"/>
</dbReference>
<proteinExistence type="predicted"/>
<accession>A0A3N4QED2</accession>
<keyword evidence="1" id="KW-0413">Isomerase</keyword>
<dbReference type="EMBL" id="RPDH01000001">
    <property type="protein sequence ID" value="RPE14310.1"/>
    <property type="molecule type" value="Genomic_DNA"/>
</dbReference>